<evidence type="ECO:0000313" key="12">
    <source>
        <dbReference type="EMBL" id="ABU59919.1"/>
    </source>
</evidence>
<dbReference type="InterPro" id="IPR035965">
    <property type="entry name" value="PAS-like_dom_sf"/>
</dbReference>
<dbReference type="SUPFAM" id="SSF47384">
    <property type="entry name" value="Homodimeric domain of signal transducing histidine kinase"/>
    <property type="match status" value="1"/>
</dbReference>
<dbReference type="CDD" id="cd00082">
    <property type="entry name" value="HisKA"/>
    <property type="match status" value="1"/>
</dbReference>
<dbReference type="InterPro" id="IPR036890">
    <property type="entry name" value="HATPase_C_sf"/>
</dbReference>
<evidence type="ECO:0000256" key="4">
    <source>
        <dbReference type="ARBA" id="ARBA00022777"/>
    </source>
</evidence>
<dbReference type="InterPro" id="IPR005467">
    <property type="entry name" value="His_kinase_dom"/>
</dbReference>
<keyword evidence="13" id="KW-1185">Reference proteome</keyword>
<dbReference type="GO" id="GO:0000155">
    <property type="term" value="F:phosphorelay sensor kinase activity"/>
    <property type="evidence" value="ECO:0007669"/>
    <property type="project" value="InterPro"/>
</dbReference>
<dbReference type="eggNOG" id="COG5002">
    <property type="taxonomic scope" value="Bacteria"/>
</dbReference>
<proteinExistence type="predicted"/>
<feature type="modified residue" description="4-aspartylphosphate" evidence="6">
    <location>
        <position position="795"/>
    </location>
</feature>
<feature type="domain" description="PAC" evidence="11">
    <location>
        <begin position="427"/>
        <end position="479"/>
    </location>
</feature>
<dbReference type="Pfam" id="PF02518">
    <property type="entry name" value="HATPase_c"/>
    <property type="match status" value="1"/>
</dbReference>
<comment type="catalytic activity">
    <reaction evidence="1">
        <text>ATP + protein L-histidine = ADP + protein N-phospho-L-histidine.</text>
        <dbReference type="EC" id="2.7.13.3"/>
    </reaction>
</comment>
<dbReference type="InterPro" id="IPR000014">
    <property type="entry name" value="PAS"/>
</dbReference>
<dbReference type="Pfam" id="PF16927">
    <property type="entry name" value="HisKA_7TM"/>
    <property type="match status" value="1"/>
</dbReference>
<dbReference type="InterPro" id="IPR003594">
    <property type="entry name" value="HATPase_dom"/>
</dbReference>
<keyword evidence="7" id="KW-0472">Membrane</keyword>
<dbReference type="Gene3D" id="3.30.565.10">
    <property type="entry name" value="Histidine kinase-like ATPase, C-terminal domain"/>
    <property type="match status" value="1"/>
</dbReference>
<dbReference type="eggNOG" id="COG4191">
    <property type="taxonomic scope" value="Bacteria"/>
</dbReference>
<evidence type="ECO:0000256" key="1">
    <source>
        <dbReference type="ARBA" id="ARBA00000085"/>
    </source>
</evidence>
<feature type="transmembrane region" description="Helical" evidence="7">
    <location>
        <begin position="176"/>
        <end position="197"/>
    </location>
</feature>
<keyword evidence="4 12" id="KW-0418">Kinase</keyword>
<dbReference type="InterPro" id="IPR011006">
    <property type="entry name" value="CheY-like_superfamily"/>
</dbReference>
<dbReference type="SMART" id="SM00387">
    <property type="entry name" value="HATPase_c"/>
    <property type="match status" value="1"/>
</dbReference>
<dbReference type="PROSITE" id="PS50109">
    <property type="entry name" value="HIS_KIN"/>
    <property type="match status" value="1"/>
</dbReference>
<dbReference type="eggNOG" id="COG0784">
    <property type="taxonomic scope" value="Bacteria"/>
</dbReference>
<dbReference type="PANTHER" id="PTHR43065:SF42">
    <property type="entry name" value="TWO-COMPONENT SENSOR PPRA"/>
    <property type="match status" value="1"/>
</dbReference>
<dbReference type="Gene3D" id="3.30.450.20">
    <property type="entry name" value="PAS domain"/>
    <property type="match status" value="2"/>
</dbReference>
<dbReference type="InterPro" id="IPR001610">
    <property type="entry name" value="PAC"/>
</dbReference>
<dbReference type="PRINTS" id="PR00344">
    <property type="entry name" value="BCTRLSENSOR"/>
</dbReference>
<feature type="domain" description="Response regulatory" evidence="9">
    <location>
        <begin position="744"/>
        <end position="860"/>
    </location>
</feature>
<feature type="domain" description="PAS" evidence="10">
    <location>
        <begin position="232"/>
        <end position="270"/>
    </location>
</feature>
<dbReference type="InterPro" id="IPR031621">
    <property type="entry name" value="HisKA_7TM"/>
</dbReference>
<accession>A7NQS3</accession>
<evidence type="ECO:0000259" key="10">
    <source>
        <dbReference type="PROSITE" id="PS50112"/>
    </source>
</evidence>
<dbReference type="KEGG" id="rca:Rcas_3883"/>
<organism evidence="12 13">
    <name type="scientific">Roseiflexus castenholzii (strain DSM 13941 / HLO8)</name>
    <dbReference type="NCBI Taxonomy" id="383372"/>
    <lineage>
        <taxon>Bacteria</taxon>
        <taxon>Bacillati</taxon>
        <taxon>Chloroflexota</taxon>
        <taxon>Chloroflexia</taxon>
        <taxon>Chloroflexales</taxon>
        <taxon>Roseiflexineae</taxon>
        <taxon>Roseiflexaceae</taxon>
        <taxon>Roseiflexus</taxon>
    </lineage>
</organism>
<dbReference type="Pfam" id="PF13188">
    <property type="entry name" value="PAS_8"/>
    <property type="match status" value="1"/>
</dbReference>
<dbReference type="InterPro" id="IPR004358">
    <property type="entry name" value="Sig_transdc_His_kin-like_C"/>
</dbReference>
<dbReference type="SMART" id="SM00086">
    <property type="entry name" value="PAC"/>
    <property type="match status" value="2"/>
</dbReference>
<dbReference type="RefSeq" id="WP_012122342.1">
    <property type="nucleotide sequence ID" value="NC_009767.1"/>
</dbReference>
<feature type="transmembrane region" description="Helical" evidence="7">
    <location>
        <begin position="144"/>
        <end position="164"/>
    </location>
</feature>
<dbReference type="SMART" id="SM00448">
    <property type="entry name" value="REC"/>
    <property type="match status" value="1"/>
</dbReference>
<evidence type="ECO:0000256" key="2">
    <source>
        <dbReference type="ARBA" id="ARBA00012438"/>
    </source>
</evidence>
<dbReference type="SMART" id="SM00091">
    <property type="entry name" value="PAS"/>
    <property type="match status" value="2"/>
</dbReference>
<evidence type="ECO:0000256" key="5">
    <source>
        <dbReference type="ARBA" id="ARBA00023012"/>
    </source>
</evidence>
<evidence type="ECO:0000256" key="6">
    <source>
        <dbReference type="PROSITE-ProRule" id="PRU00169"/>
    </source>
</evidence>
<dbReference type="HOGENOM" id="CLU_000445_114_51_0"/>
<dbReference type="Pfam" id="PF08447">
    <property type="entry name" value="PAS_3"/>
    <property type="match status" value="1"/>
</dbReference>
<dbReference type="EMBL" id="CP000804">
    <property type="protein sequence ID" value="ABU59919.1"/>
    <property type="molecule type" value="Genomic_DNA"/>
</dbReference>
<dbReference type="eggNOG" id="COG2202">
    <property type="taxonomic scope" value="Bacteria"/>
</dbReference>
<feature type="transmembrane region" description="Helical" evidence="7">
    <location>
        <begin position="32"/>
        <end position="50"/>
    </location>
</feature>
<evidence type="ECO:0000259" key="9">
    <source>
        <dbReference type="PROSITE" id="PS50110"/>
    </source>
</evidence>
<evidence type="ECO:0000259" key="8">
    <source>
        <dbReference type="PROSITE" id="PS50109"/>
    </source>
</evidence>
<keyword evidence="7" id="KW-0812">Transmembrane</keyword>
<sequence>MSLAPFLSVLLISGSVAFVLALLFVQQREDNGSVAFALVMIGSAIWSWGYALQIGARSPELALIALRIKYIGILIVPTCWLWFALTYTDSIASLTRKQAAALAFFPVLTFVANITNDWHRFFYRRVNLAPPGALPIVTFDYAPWYWINIVYSYSLVLIGLWLLIRFWGRALRLHRIQIAVLIGALLLMTAISLTFYINEQFVSIVDVTPVLLALNGVLFYLALFRPRHLDARPIAYTHLFEQSSDGVLVFDMRGKVVDCNPAARRMLGLTHPVGQSVQSVLQQYPELAASCTSGVANQPIRIEHSAQVIDAHIAPLRDRRGQQTGSVLVMRDVTNWWRMQQALAESESRLREERRLFIGGPTVVFRWEARERCPVSYVSPNVQEQFGYAPEAFTEGGLMYLSLIHPDDRQRIQNEIADYIRRSVSWYRQEYRFRRADGEYRWIDDSTMVVYNDQNEPIYFLGYILDVTEQKRAEAERLEIERRLQQTQKLESLGLLAGGVAHDFNNLLMAIMGNLDLALLALPKTSTAFQHIRNAMLATRHAAGLTQQLLAYAGRGGDRRTDVDLTRIVAGMADMLRVSVGRQTRLELHLDPYLPVFQADPSQIQQVVLNLILNAADALPAHGGIISVRTGMRFCDEALLAANRTNERLSPGEYLVLEVADTGCGMDEDTQRRMFDPFFTTKAMGTGLGMSAVLGIVRNHHGGIVVDSAPGCGATVTVLFPPSSPVRESEPVKPDVSAAPEPITVLVVDDEADVRDVTARLLTHLNFRVIAVATGAEAIQTLQAHASEVACVLLDANLTDMSGLAVLKALRAIAPHIAIVVSSGYSQHEVLARFAEMAIEGFVQKPYQITELYAAIRRALQRSVMATAPEILSDADATPEVQ</sequence>
<protein>
    <recommendedName>
        <fullName evidence="2">histidine kinase</fullName>
        <ecNumber evidence="2">2.7.13.3</ecNumber>
    </recommendedName>
</protein>
<keyword evidence="3 6" id="KW-0597">Phosphoprotein</keyword>
<name>A7NQS3_ROSCS</name>
<dbReference type="InterPro" id="IPR013655">
    <property type="entry name" value="PAS_fold_3"/>
</dbReference>
<dbReference type="InterPro" id="IPR003661">
    <property type="entry name" value="HisK_dim/P_dom"/>
</dbReference>
<keyword evidence="7" id="KW-1133">Transmembrane helix</keyword>
<dbReference type="NCBIfam" id="TIGR00229">
    <property type="entry name" value="sensory_box"/>
    <property type="match status" value="2"/>
</dbReference>
<dbReference type="PROSITE" id="PS50113">
    <property type="entry name" value="PAC"/>
    <property type="match status" value="1"/>
</dbReference>
<dbReference type="InterPro" id="IPR001789">
    <property type="entry name" value="Sig_transdc_resp-reg_receiver"/>
</dbReference>
<feature type="transmembrane region" description="Helical" evidence="7">
    <location>
        <begin position="203"/>
        <end position="223"/>
    </location>
</feature>
<gene>
    <name evidence="12" type="ordered locus">Rcas_3883</name>
</gene>
<keyword evidence="4 12" id="KW-0808">Transferase</keyword>
<dbReference type="CDD" id="cd00130">
    <property type="entry name" value="PAS"/>
    <property type="match status" value="2"/>
</dbReference>
<dbReference type="PROSITE" id="PS50112">
    <property type="entry name" value="PAS"/>
    <property type="match status" value="2"/>
</dbReference>
<dbReference type="SUPFAM" id="SSF52172">
    <property type="entry name" value="CheY-like"/>
    <property type="match status" value="1"/>
</dbReference>
<dbReference type="InterPro" id="IPR036097">
    <property type="entry name" value="HisK_dim/P_sf"/>
</dbReference>
<feature type="transmembrane region" description="Helical" evidence="7">
    <location>
        <begin position="70"/>
        <end position="87"/>
    </location>
</feature>
<dbReference type="PANTHER" id="PTHR43065">
    <property type="entry name" value="SENSOR HISTIDINE KINASE"/>
    <property type="match status" value="1"/>
</dbReference>
<dbReference type="STRING" id="383372.Rcas_3883"/>
<reference evidence="12 13" key="1">
    <citation type="submission" date="2007-08" db="EMBL/GenBank/DDBJ databases">
        <title>Complete sequence of Roseiflexus castenholzii DSM 13941.</title>
        <authorList>
            <consortium name="US DOE Joint Genome Institute"/>
            <person name="Copeland A."/>
            <person name="Lucas S."/>
            <person name="Lapidus A."/>
            <person name="Barry K."/>
            <person name="Glavina del Rio T."/>
            <person name="Dalin E."/>
            <person name="Tice H."/>
            <person name="Pitluck S."/>
            <person name="Thompson L.S."/>
            <person name="Brettin T."/>
            <person name="Bruce D."/>
            <person name="Detter J.C."/>
            <person name="Han C."/>
            <person name="Tapia R."/>
            <person name="Schmutz J."/>
            <person name="Larimer F."/>
            <person name="Land M."/>
            <person name="Hauser L."/>
            <person name="Kyrpides N."/>
            <person name="Mikhailova N."/>
            <person name="Bryant D.A."/>
            <person name="Hanada S."/>
            <person name="Tsukatani Y."/>
            <person name="Richardson P."/>
        </authorList>
    </citation>
    <scope>NUCLEOTIDE SEQUENCE [LARGE SCALE GENOMIC DNA]</scope>
    <source>
        <strain evidence="13">DSM 13941 / HLO8</strain>
    </source>
</reference>
<dbReference type="CDD" id="cd00156">
    <property type="entry name" value="REC"/>
    <property type="match status" value="1"/>
</dbReference>
<feature type="transmembrane region" description="Helical" evidence="7">
    <location>
        <begin position="6"/>
        <end position="25"/>
    </location>
</feature>
<dbReference type="PROSITE" id="PS50110">
    <property type="entry name" value="RESPONSE_REGULATORY"/>
    <property type="match status" value="1"/>
</dbReference>
<dbReference type="AlphaFoldDB" id="A7NQS3"/>
<feature type="transmembrane region" description="Helical" evidence="7">
    <location>
        <begin position="99"/>
        <end position="115"/>
    </location>
</feature>
<dbReference type="Gene3D" id="3.40.50.2300">
    <property type="match status" value="1"/>
</dbReference>
<evidence type="ECO:0000259" key="11">
    <source>
        <dbReference type="PROSITE" id="PS50113"/>
    </source>
</evidence>
<dbReference type="SUPFAM" id="SSF55874">
    <property type="entry name" value="ATPase domain of HSP90 chaperone/DNA topoisomerase II/histidine kinase"/>
    <property type="match status" value="1"/>
</dbReference>
<evidence type="ECO:0000256" key="7">
    <source>
        <dbReference type="SAM" id="Phobius"/>
    </source>
</evidence>
<evidence type="ECO:0000313" key="13">
    <source>
        <dbReference type="Proteomes" id="UP000000263"/>
    </source>
</evidence>
<feature type="domain" description="PAS" evidence="10">
    <location>
        <begin position="375"/>
        <end position="423"/>
    </location>
</feature>
<dbReference type="EC" id="2.7.13.3" evidence="2"/>
<dbReference type="InterPro" id="IPR000700">
    <property type="entry name" value="PAS-assoc_C"/>
</dbReference>
<feature type="domain" description="Histidine kinase" evidence="8">
    <location>
        <begin position="499"/>
        <end position="724"/>
    </location>
</feature>
<dbReference type="SUPFAM" id="SSF55785">
    <property type="entry name" value="PYP-like sensor domain (PAS domain)"/>
    <property type="match status" value="2"/>
</dbReference>
<dbReference type="OrthoDB" id="155863at2"/>
<keyword evidence="5" id="KW-0902">Two-component regulatory system</keyword>
<dbReference type="Gene3D" id="1.10.287.130">
    <property type="match status" value="1"/>
</dbReference>
<evidence type="ECO:0000256" key="3">
    <source>
        <dbReference type="ARBA" id="ARBA00022553"/>
    </source>
</evidence>
<dbReference type="Proteomes" id="UP000000263">
    <property type="component" value="Chromosome"/>
</dbReference>
<dbReference type="Pfam" id="PF00072">
    <property type="entry name" value="Response_reg"/>
    <property type="match status" value="1"/>
</dbReference>